<organism evidence="1 2">
    <name type="scientific">Inhella crocodyli</name>
    <dbReference type="NCBI Taxonomy" id="2499851"/>
    <lineage>
        <taxon>Bacteria</taxon>
        <taxon>Pseudomonadati</taxon>
        <taxon>Pseudomonadota</taxon>
        <taxon>Betaproteobacteria</taxon>
        <taxon>Burkholderiales</taxon>
        <taxon>Sphaerotilaceae</taxon>
        <taxon>Inhella</taxon>
    </lineage>
</organism>
<reference evidence="1 2" key="1">
    <citation type="submission" date="2019-01" db="EMBL/GenBank/DDBJ databases">
        <authorList>
            <person name="Chen W.-M."/>
        </authorList>
    </citation>
    <scope>NUCLEOTIDE SEQUENCE [LARGE SCALE GENOMIC DNA]</scope>
    <source>
        <strain evidence="1 2">CCP-18</strain>
    </source>
</reference>
<name>A0A437LRW2_9BURK</name>
<comment type="caution">
    <text evidence="1">The sequence shown here is derived from an EMBL/GenBank/DDBJ whole genome shotgun (WGS) entry which is preliminary data.</text>
</comment>
<sequence length="92" mass="10191">MSVLISGAVANPGRHEVAPPMTIERALDVAGGLARTSTRWPAGPIHVRRPQPGRFVDVWEFNLADEPAIWKSFALDPNDFVVFTWHIEQSDA</sequence>
<protein>
    <submittedName>
        <fullName evidence="1">Uncharacterized protein</fullName>
    </submittedName>
</protein>
<dbReference type="RefSeq" id="WP_127680643.1">
    <property type="nucleotide sequence ID" value="NZ_SACM01000001.1"/>
</dbReference>
<evidence type="ECO:0000313" key="2">
    <source>
        <dbReference type="Proteomes" id="UP000288587"/>
    </source>
</evidence>
<accession>A0A437LRW2</accession>
<dbReference type="Gene3D" id="3.10.560.10">
    <property type="entry name" value="Outer membrane lipoprotein wza domain like"/>
    <property type="match status" value="1"/>
</dbReference>
<evidence type="ECO:0000313" key="1">
    <source>
        <dbReference type="EMBL" id="RVT87953.1"/>
    </source>
</evidence>
<dbReference type="OrthoDB" id="197007at2"/>
<keyword evidence="2" id="KW-1185">Reference proteome</keyword>
<dbReference type="AlphaFoldDB" id="A0A437LRW2"/>
<dbReference type="EMBL" id="SACM01000001">
    <property type="protein sequence ID" value="RVT87953.1"/>
    <property type="molecule type" value="Genomic_DNA"/>
</dbReference>
<proteinExistence type="predicted"/>
<gene>
    <name evidence="1" type="ORF">EOD73_02765</name>
</gene>
<dbReference type="Proteomes" id="UP000288587">
    <property type="component" value="Unassembled WGS sequence"/>
</dbReference>